<dbReference type="Proteomes" id="UP000007875">
    <property type="component" value="Unassembled WGS sequence"/>
</dbReference>
<evidence type="ECO:0000313" key="8">
    <source>
        <dbReference type="Ensembl" id="ENSCSAVP00000006588.1"/>
    </source>
</evidence>
<evidence type="ECO:0000256" key="7">
    <source>
        <dbReference type="SAM" id="MobiDB-lite"/>
    </source>
</evidence>
<sequence>TNYRGGSSQVGGRNRNWQSDRPLDPEVELSKEIVRILRHGKFGKMIPMDTEGYVFVVDILKCKPFRERFPRIGLVDIQHIVESNNKKRFVMKDIDGEWKIKAAQGHSIQVANLELTPITDASKHPVIVHGTYWENWDWIKEQGLHRMQRSHIHFAEGLPGKVISGMRQSSQVSIYLDLEKALNDGLKFFQSSNKVVLTEGDIYGRIHPKYFKKVEDCR</sequence>
<comment type="catalytic activity">
    <reaction evidence="6">
        <text>2'-phospho-[ligated tRNA] + NAD(+) = mature tRNA + ADP-alpha-D-ribose 1'',2''-cyclic phosphate + nicotinamide</text>
        <dbReference type="Rhea" id="RHEA:23324"/>
        <dbReference type="Rhea" id="RHEA-COMP:11106"/>
        <dbReference type="Rhea" id="RHEA-COMP:11107"/>
        <dbReference type="ChEBI" id="CHEBI:17154"/>
        <dbReference type="ChEBI" id="CHEBI:57540"/>
        <dbReference type="ChEBI" id="CHEBI:76596"/>
        <dbReference type="ChEBI" id="CHEBI:82883"/>
        <dbReference type="ChEBI" id="CHEBI:85027"/>
        <dbReference type="EC" id="2.7.1.160"/>
    </reaction>
</comment>
<name>H2YMN6_CIOSA</name>
<dbReference type="AlphaFoldDB" id="H2YMN6"/>
<dbReference type="GO" id="GO:0000215">
    <property type="term" value="F:tRNA 2'-phosphotransferase activity"/>
    <property type="evidence" value="ECO:0007669"/>
    <property type="project" value="UniProtKB-EC"/>
</dbReference>
<feature type="region of interest" description="Disordered" evidence="7">
    <location>
        <begin position="1"/>
        <end position="22"/>
    </location>
</feature>
<keyword evidence="4" id="KW-0808">Transferase</keyword>
<dbReference type="EC" id="2.7.1.160" evidence="3"/>
<dbReference type="eggNOG" id="KOG2278">
    <property type="taxonomic scope" value="Eukaryota"/>
</dbReference>
<reference evidence="8" key="2">
    <citation type="submission" date="2025-08" db="UniProtKB">
        <authorList>
            <consortium name="Ensembl"/>
        </authorList>
    </citation>
    <scope>IDENTIFICATION</scope>
</reference>
<dbReference type="FunCoup" id="H2YMN6">
    <property type="interactions" value="4"/>
</dbReference>
<dbReference type="Gene3D" id="3.20.170.30">
    <property type="match status" value="1"/>
</dbReference>
<accession>H2YMN6</accession>
<dbReference type="HOGENOM" id="CLU_052998_1_1_1"/>
<dbReference type="SUPFAM" id="SSF56399">
    <property type="entry name" value="ADP-ribosylation"/>
    <property type="match status" value="1"/>
</dbReference>
<evidence type="ECO:0000256" key="1">
    <source>
        <dbReference type="ARBA" id="ARBA00003343"/>
    </source>
</evidence>
<evidence type="ECO:0000256" key="4">
    <source>
        <dbReference type="ARBA" id="ARBA00022679"/>
    </source>
</evidence>
<dbReference type="InParanoid" id="H2YMN6"/>
<evidence type="ECO:0000313" key="9">
    <source>
        <dbReference type="Proteomes" id="UP000007875"/>
    </source>
</evidence>
<feature type="compositionally biased region" description="Polar residues" evidence="7">
    <location>
        <begin position="1"/>
        <end position="19"/>
    </location>
</feature>
<keyword evidence="5" id="KW-0520">NAD</keyword>
<dbReference type="GO" id="GO:0006388">
    <property type="term" value="P:tRNA splicing, via endonucleolytic cleavage and ligation"/>
    <property type="evidence" value="ECO:0007669"/>
    <property type="project" value="TreeGrafter"/>
</dbReference>
<dbReference type="Pfam" id="PF01885">
    <property type="entry name" value="PTS_2-RNA"/>
    <property type="match status" value="1"/>
</dbReference>
<keyword evidence="9" id="KW-1185">Reference proteome</keyword>
<dbReference type="OMA" id="GRIHPKY"/>
<dbReference type="STRING" id="51511.ENSCSAVP00000006588"/>
<dbReference type="Ensembl" id="ENSCSAVT00000006672.1">
    <property type="protein sequence ID" value="ENSCSAVP00000006588.1"/>
    <property type="gene ID" value="ENSCSAVG00000003949.1"/>
</dbReference>
<dbReference type="InterPro" id="IPR042080">
    <property type="entry name" value="RNA_2'-PTrans_N"/>
</dbReference>
<dbReference type="InterPro" id="IPR042081">
    <property type="entry name" value="RNA_2'-PTrans_C"/>
</dbReference>
<dbReference type="PANTHER" id="PTHR12684:SF2">
    <property type="entry name" value="TRNA 2'-PHOSPHOTRANSFERASE 1"/>
    <property type="match status" value="1"/>
</dbReference>
<reference evidence="8" key="3">
    <citation type="submission" date="2025-09" db="UniProtKB">
        <authorList>
            <consortium name="Ensembl"/>
        </authorList>
    </citation>
    <scope>IDENTIFICATION</scope>
</reference>
<evidence type="ECO:0000256" key="5">
    <source>
        <dbReference type="ARBA" id="ARBA00023027"/>
    </source>
</evidence>
<dbReference type="GeneTree" id="ENSGT00390000002731"/>
<organism evidence="8 9">
    <name type="scientific">Ciona savignyi</name>
    <name type="common">Pacific transparent sea squirt</name>
    <dbReference type="NCBI Taxonomy" id="51511"/>
    <lineage>
        <taxon>Eukaryota</taxon>
        <taxon>Metazoa</taxon>
        <taxon>Chordata</taxon>
        <taxon>Tunicata</taxon>
        <taxon>Ascidiacea</taxon>
        <taxon>Phlebobranchia</taxon>
        <taxon>Cionidae</taxon>
        <taxon>Ciona</taxon>
    </lineage>
</organism>
<comment type="function">
    <text evidence="1">Catalyzes the last step of tRNA splicing, the transfer of the splice junction 2'-phosphate from ligated tRNA to NAD to produce ADP-ribose 1''-2'' cyclic phosphate.</text>
</comment>
<evidence type="ECO:0000256" key="3">
    <source>
        <dbReference type="ARBA" id="ARBA00012007"/>
    </source>
</evidence>
<evidence type="ECO:0000256" key="6">
    <source>
        <dbReference type="ARBA" id="ARBA00047949"/>
    </source>
</evidence>
<comment type="similarity">
    <text evidence="2">Belongs to the KptA/TPT1 family.</text>
</comment>
<dbReference type="InterPro" id="IPR002745">
    <property type="entry name" value="Ptrans_KptA/Tpt1"/>
</dbReference>
<proteinExistence type="inferred from homology"/>
<dbReference type="PANTHER" id="PTHR12684">
    <property type="entry name" value="PUTATIVE PHOSPHOTRANSFERASE"/>
    <property type="match status" value="1"/>
</dbReference>
<protein>
    <recommendedName>
        <fullName evidence="3">2'-phosphotransferase</fullName>
        <ecNumber evidence="3">2.7.1.160</ecNumber>
    </recommendedName>
</protein>
<reference evidence="9" key="1">
    <citation type="submission" date="2003-08" db="EMBL/GenBank/DDBJ databases">
        <authorList>
            <person name="Birren B."/>
            <person name="Nusbaum C."/>
            <person name="Abebe A."/>
            <person name="Abouelleil A."/>
            <person name="Adekoya E."/>
            <person name="Ait-zahra M."/>
            <person name="Allen N."/>
            <person name="Allen T."/>
            <person name="An P."/>
            <person name="Anderson M."/>
            <person name="Anderson S."/>
            <person name="Arachchi H."/>
            <person name="Armbruster J."/>
            <person name="Bachantsang P."/>
            <person name="Baldwin J."/>
            <person name="Barry A."/>
            <person name="Bayul T."/>
            <person name="Blitshsteyn B."/>
            <person name="Bloom T."/>
            <person name="Blye J."/>
            <person name="Boguslavskiy L."/>
            <person name="Borowsky M."/>
            <person name="Boukhgalter B."/>
            <person name="Brunache A."/>
            <person name="Butler J."/>
            <person name="Calixte N."/>
            <person name="Calvo S."/>
            <person name="Camarata J."/>
            <person name="Campo K."/>
            <person name="Chang J."/>
            <person name="Cheshatsang Y."/>
            <person name="Citroen M."/>
            <person name="Collymore A."/>
            <person name="Considine T."/>
            <person name="Cook A."/>
            <person name="Cooke P."/>
            <person name="Corum B."/>
            <person name="Cuomo C."/>
            <person name="David R."/>
            <person name="Dawoe T."/>
            <person name="Degray S."/>
            <person name="Dodge S."/>
            <person name="Dooley K."/>
            <person name="Dorje P."/>
            <person name="Dorjee K."/>
            <person name="Dorris L."/>
            <person name="Duffey N."/>
            <person name="Dupes A."/>
            <person name="Elkins T."/>
            <person name="Engels R."/>
            <person name="Erickson J."/>
            <person name="Farina A."/>
            <person name="Faro S."/>
            <person name="Ferreira P."/>
            <person name="Fischer H."/>
            <person name="Fitzgerald M."/>
            <person name="Foley K."/>
            <person name="Gage D."/>
            <person name="Galagan J."/>
            <person name="Gearin G."/>
            <person name="Gnerre S."/>
            <person name="Gnirke A."/>
            <person name="Goyette A."/>
            <person name="Graham J."/>
            <person name="Grandbois E."/>
            <person name="Gyaltsen K."/>
            <person name="Hafez N."/>
            <person name="Hagopian D."/>
            <person name="Hagos B."/>
            <person name="Hall J."/>
            <person name="Hatcher B."/>
            <person name="Heller A."/>
            <person name="Higgins H."/>
            <person name="Honan T."/>
            <person name="Horn A."/>
            <person name="Houde N."/>
            <person name="Hughes L."/>
            <person name="Hulme W."/>
            <person name="Husby E."/>
            <person name="Iliev I."/>
            <person name="Jaffe D."/>
            <person name="Jones C."/>
            <person name="Kamal M."/>
            <person name="Kamat A."/>
            <person name="Kamvysselis M."/>
            <person name="Karlsson E."/>
            <person name="Kells C."/>
            <person name="Kieu A."/>
            <person name="Kisner P."/>
            <person name="Kodira C."/>
            <person name="Kulbokas E."/>
            <person name="Labutti K."/>
            <person name="Lama D."/>
            <person name="Landers T."/>
            <person name="Leger J."/>
            <person name="Levine S."/>
            <person name="Lewis D."/>
            <person name="Lewis T."/>
            <person name="Lindblad-toh K."/>
            <person name="Liu X."/>
            <person name="Lokyitsang T."/>
            <person name="Lokyitsang Y."/>
            <person name="Lucien O."/>
            <person name="Lui A."/>
            <person name="Ma L.J."/>
            <person name="Mabbitt R."/>
            <person name="Macdonald J."/>
            <person name="Maclean C."/>
            <person name="Major J."/>
            <person name="Manning J."/>
            <person name="Marabella R."/>
            <person name="Maru K."/>
            <person name="Matthews C."/>
            <person name="Mauceli E."/>
            <person name="Mccarthy M."/>
            <person name="Mcdonough S."/>
            <person name="Mcghee T."/>
            <person name="Meldrim J."/>
            <person name="Meneus L."/>
            <person name="Mesirov J."/>
            <person name="Mihalev A."/>
            <person name="Mihova T."/>
            <person name="Mikkelsen T."/>
            <person name="Mlenga V."/>
            <person name="Moru K."/>
            <person name="Mozes J."/>
            <person name="Mulrain L."/>
            <person name="Munson G."/>
            <person name="Naylor J."/>
            <person name="Newes C."/>
            <person name="Nguyen C."/>
            <person name="Nguyen N."/>
            <person name="Nguyen T."/>
            <person name="Nicol R."/>
            <person name="Nielsen C."/>
            <person name="Nizzari M."/>
            <person name="Norbu C."/>
            <person name="Norbu N."/>
            <person name="O'donnell P."/>
            <person name="Okoawo O."/>
            <person name="O'leary S."/>
            <person name="Omotosho B."/>
            <person name="O'neill K."/>
            <person name="Osman S."/>
            <person name="Parker S."/>
            <person name="Perrin D."/>
            <person name="Phunkhang P."/>
            <person name="Piqani B."/>
            <person name="Purcell S."/>
            <person name="Rachupka T."/>
            <person name="Ramasamy U."/>
            <person name="Rameau R."/>
            <person name="Ray V."/>
            <person name="Raymond C."/>
            <person name="Retta R."/>
            <person name="Richardson S."/>
            <person name="Rise C."/>
            <person name="Rodriguez J."/>
            <person name="Rogers J."/>
            <person name="Rogov P."/>
            <person name="Rutman M."/>
            <person name="Schupbach R."/>
            <person name="Seaman C."/>
            <person name="Settipalli S."/>
            <person name="Sharpe T."/>
            <person name="Sheridan J."/>
            <person name="Sherpa N."/>
            <person name="Shi J."/>
            <person name="Smirnov S."/>
            <person name="Smith C."/>
            <person name="Sougnez C."/>
            <person name="Spencer B."/>
            <person name="Stalker J."/>
            <person name="Stange-thomann N."/>
            <person name="Stavropoulos S."/>
            <person name="Stetson K."/>
            <person name="Stone C."/>
            <person name="Stone S."/>
            <person name="Stubbs M."/>
            <person name="Talamas J."/>
            <person name="Tchuinga P."/>
            <person name="Tenzing P."/>
            <person name="Tesfaye S."/>
            <person name="Theodore J."/>
            <person name="Thoulutsang Y."/>
            <person name="Topham K."/>
            <person name="Towey S."/>
            <person name="Tsamla T."/>
            <person name="Tsomo N."/>
            <person name="Vallee D."/>
            <person name="Vassiliev H."/>
            <person name="Venkataraman V."/>
            <person name="Vinson J."/>
            <person name="Vo A."/>
            <person name="Wade C."/>
            <person name="Wang S."/>
            <person name="Wangchuk T."/>
            <person name="Wangdi T."/>
            <person name="Whittaker C."/>
            <person name="Wilkinson J."/>
            <person name="Wu Y."/>
            <person name="Wyman D."/>
            <person name="Yadav S."/>
            <person name="Yang S."/>
            <person name="Yang X."/>
            <person name="Yeager S."/>
            <person name="Yee E."/>
            <person name="Young G."/>
            <person name="Zainoun J."/>
            <person name="Zembeck L."/>
            <person name="Zimmer A."/>
            <person name="Zody M."/>
            <person name="Lander E."/>
        </authorList>
    </citation>
    <scope>NUCLEOTIDE SEQUENCE [LARGE SCALE GENOMIC DNA]</scope>
</reference>
<dbReference type="Gene3D" id="1.10.10.970">
    <property type="entry name" value="RNA 2'-phosphotransferase, Tpt1/KptA family, N-terminal domain"/>
    <property type="match status" value="1"/>
</dbReference>
<evidence type="ECO:0000256" key="2">
    <source>
        <dbReference type="ARBA" id="ARBA00009836"/>
    </source>
</evidence>